<dbReference type="STRING" id="1193713.GCA_001636315_00869"/>
<feature type="region of interest" description="Disordered" evidence="1">
    <location>
        <begin position="48"/>
        <end position="73"/>
    </location>
</feature>
<protein>
    <submittedName>
        <fullName evidence="2">Uncharacterized protein</fullName>
    </submittedName>
</protein>
<gene>
    <name evidence="2" type="ORF">CHR53_20075</name>
</gene>
<proteinExistence type="predicted"/>
<keyword evidence="3" id="KW-1185">Reference proteome</keyword>
<organism evidence="2 3">
    <name type="scientific">Neobacillus mesonae</name>
    <dbReference type="NCBI Taxonomy" id="1193713"/>
    <lineage>
        <taxon>Bacteria</taxon>
        <taxon>Bacillati</taxon>
        <taxon>Bacillota</taxon>
        <taxon>Bacilli</taxon>
        <taxon>Bacillales</taxon>
        <taxon>Bacillaceae</taxon>
        <taxon>Neobacillus</taxon>
    </lineage>
</organism>
<accession>A0A3T0I205</accession>
<dbReference type="Proteomes" id="UP000282892">
    <property type="component" value="Chromosome"/>
</dbReference>
<dbReference type="AlphaFoldDB" id="A0A3T0I205"/>
<dbReference type="EMBL" id="CP022572">
    <property type="protein sequence ID" value="AZU63376.1"/>
    <property type="molecule type" value="Genomic_DNA"/>
</dbReference>
<sequence length="151" mass="17704">MEILFFIIIAGILSSIFGKGKTNKQDHRRNKPISFETFEEIKTFMQNETNKRTKPVQSEAQHPLPSNPELINRQRVKHKVQVQMQEQENQNLQKEGVEALPRVKEHRYIETAEEKSFLQEEPDASMIINGIVWAEILGEPRSKNPHFTRKR</sequence>
<evidence type="ECO:0000313" key="2">
    <source>
        <dbReference type="EMBL" id="AZU63376.1"/>
    </source>
</evidence>
<dbReference type="RefSeq" id="WP_127488092.1">
    <property type="nucleotide sequence ID" value="NZ_CP022572.1"/>
</dbReference>
<evidence type="ECO:0000313" key="3">
    <source>
        <dbReference type="Proteomes" id="UP000282892"/>
    </source>
</evidence>
<dbReference type="OrthoDB" id="1798639at2"/>
<dbReference type="KEGG" id="nmk:CHR53_20075"/>
<reference evidence="2 3" key="1">
    <citation type="submission" date="2017-07" db="EMBL/GenBank/DDBJ databases">
        <title>The complete genome sequence of Bacillus mesonae strain H20-5, an efficient strain improving plant abiotic stress resistance.</title>
        <authorList>
            <person name="Kim S.Y."/>
            <person name="Song H."/>
            <person name="Sang M.K."/>
            <person name="Weon H.-Y."/>
            <person name="Song J."/>
        </authorList>
    </citation>
    <scope>NUCLEOTIDE SEQUENCE [LARGE SCALE GENOMIC DNA]</scope>
    <source>
        <strain evidence="2 3">H20-5</strain>
    </source>
</reference>
<name>A0A3T0I205_9BACI</name>
<evidence type="ECO:0000256" key="1">
    <source>
        <dbReference type="SAM" id="MobiDB-lite"/>
    </source>
</evidence>